<feature type="compositionally biased region" description="Polar residues" evidence="1">
    <location>
        <begin position="216"/>
        <end position="238"/>
    </location>
</feature>
<dbReference type="EMBL" id="ADBL01001069">
    <property type="status" value="NOT_ANNOTATED_CDS"/>
    <property type="molecule type" value="Genomic_DNA"/>
</dbReference>
<evidence type="ECO:0000256" key="2">
    <source>
        <dbReference type="SAM" id="SignalP"/>
    </source>
</evidence>
<dbReference type="Proteomes" id="UP000011715">
    <property type="component" value="Unassembled WGS sequence"/>
</dbReference>
<feature type="compositionally biased region" description="Polar residues" evidence="1">
    <location>
        <begin position="430"/>
        <end position="442"/>
    </location>
</feature>
<feature type="compositionally biased region" description="Basic and acidic residues" evidence="1">
    <location>
        <begin position="111"/>
        <end position="131"/>
    </location>
</feature>
<protein>
    <submittedName>
        <fullName evidence="3 4">Uncharacterized protein</fullName>
    </submittedName>
</protein>
<feature type="region of interest" description="Disordered" evidence="1">
    <location>
        <begin position="342"/>
        <end position="843"/>
    </location>
</feature>
<feature type="compositionally biased region" description="Low complexity" evidence="1">
    <location>
        <begin position="202"/>
        <end position="215"/>
    </location>
</feature>
<keyword evidence="5" id="KW-1185">Reference proteome</keyword>
<feature type="compositionally biased region" description="Low complexity" evidence="1">
    <location>
        <begin position="239"/>
        <end position="268"/>
    </location>
</feature>
<feature type="compositionally biased region" description="Basic and acidic residues" evidence="1">
    <location>
        <begin position="393"/>
        <end position="405"/>
    </location>
</feature>
<reference evidence="4" key="5">
    <citation type="submission" date="2015-06" db="UniProtKB">
        <authorList>
            <consortium name="EnsemblFungi"/>
        </authorList>
    </citation>
    <scope>IDENTIFICATION</scope>
    <source>
        <strain evidence="4">ATCC 64411</strain>
    </source>
</reference>
<feature type="compositionally biased region" description="Polar residues" evidence="1">
    <location>
        <begin position="636"/>
        <end position="645"/>
    </location>
</feature>
<accession>A0A0C4DX16</accession>
<dbReference type="EMBL" id="GL876968">
    <property type="protein sequence ID" value="KLU85529.1"/>
    <property type="molecule type" value="Genomic_DNA"/>
</dbReference>
<evidence type="ECO:0000256" key="1">
    <source>
        <dbReference type="SAM" id="MobiDB-lite"/>
    </source>
</evidence>
<reference evidence="4" key="4">
    <citation type="journal article" date="2015" name="G3 (Bethesda)">
        <title>Genome sequences of three phytopathogenic species of the Magnaporthaceae family of fungi.</title>
        <authorList>
            <person name="Okagaki L.H."/>
            <person name="Nunes C.C."/>
            <person name="Sailsbery J."/>
            <person name="Clay B."/>
            <person name="Brown D."/>
            <person name="John T."/>
            <person name="Oh Y."/>
            <person name="Young N."/>
            <person name="Fitzgerald M."/>
            <person name="Haas B.J."/>
            <person name="Zeng Q."/>
            <person name="Young S."/>
            <person name="Adiconis X."/>
            <person name="Fan L."/>
            <person name="Levin J.Z."/>
            <person name="Mitchell T.K."/>
            <person name="Okubara P.A."/>
            <person name="Farman M.L."/>
            <person name="Kohn L.M."/>
            <person name="Birren B."/>
            <person name="Ma L.-J."/>
            <person name="Dean R.A."/>
        </authorList>
    </citation>
    <scope>NUCLEOTIDE SEQUENCE</scope>
    <source>
        <strain evidence="4">ATCC 64411 / 73-15</strain>
    </source>
</reference>
<evidence type="ECO:0000313" key="3">
    <source>
        <dbReference type="EMBL" id="KLU85529.1"/>
    </source>
</evidence>
<feature type="chain" id="PRO_5009385412" evidence="2">
    <location>
        <begin position="18"/>
        <end position="843"/>
    </location>
</feature>
<feature type="compositionally biased region" description="Low complexity" evidence="1">
    <location>
        <begin position="138"/>
        <end position="195"/>
    </location>
</feature>
<feature type="region of interest" description="Disordered" evidence="1">
    <location>
        <begin position="295"/>
        <end position="318"/>
    </location>
</feature>
<dbReference type="STRING" id="644358.A0A0C4DX16"/>
<keyword evidence="2" id="KW-0732">Signal</keyword>
<reference evidence="3" key="2">
    <citation type="submission" date="2010-05" db="EMBL/GenBank/DDBJ databases">
        <title>The Genome Sequence of Magnaporthe poae strain ATCC 64411.</title>
        <authorList>
            <consortium name="The Broad Institute Genome Sequencing Platform"/>
            <consortium name="Broad Institute Genome Sequencing Center for Infectious Disease"/>
            <person name="Ma L.-J."/>
            <person name="Dead R."/>
            <person name="Young S."/>
            <person name="Zeng Q."/>
            <person name="Koehrsen M."/>
            <person name="Alvarado L."/>
            <person name="Berlin A."/>
            <person name="Chapman S.B."/>
            <person name="Chen Z."/>
            <person name="Freedman E."/>
            <person name="Gellesch M."/>
            <person name="Goldberg J."/>
            <person name="Griggs A."/>
            <person name="Gujja S."/>
            <person name="Heilman E.R."/>
            <person name="Heiman D."/>
            <person name="Hepburn T."/>
            <person name="Howarth C."/>
            <person name="Jen D."/>
            <person name="Larson L."/>
            <person name="Mehta T."/>
            <person name="Neiman D."/>
            <person name="Pearson M."/>
            <person name="Roberts A."/>
            <person name="Saif S."/>
            <person name="Shea T."/>
            <person name="Shenoy N."/>
            <person name="Sisk P."/>
            <person name="Stolte C."/>
            <person name="Sykes S."/>
            <person name="Walk T."/>
            <person name="White J."/>
            <person name="Yandava C."/>
            <person name="Haas B."/>
            <person name="Nusbaum C."/>
            <person name="Birren B."/>
        </authorList>
    </citation>
    <scope>NUCLEOTIDE SEQUENCE</scope>
    <source>
        <strain evidence="3">ATCC 64411</strain>
    </source>
</reference>
<feature type="compositionally biased region" description="Basic and acidic residues" evidence="1">
    <location>
        <begin position="683"/>
        <end position="700"/>
    </location>
</feature>
<organism evidence="4 5">
    <name type="scientific">Magnaporthiopsis poae (strain ATCC 64411 / 73-15)</name>
    <name type="common">Kentucky bluegrass fungus</name>
    <name type="synonym">Magnaporthe poae</name>
    <dbReference type="NCBI Taxonomy" id="644358"/>
    <lineage>
        <taxon>Eukaryota</taxon>
        <taxon>Fungi</taxon>
        <taxon>Dikarya</taxon>
        <taxon>Ascomycota</taxon>
        <taxon>Pezizomycotina</taxon>
        <taxon>Sordariomycetes</taxon>
        <taxon>Sordariomycetidae</taxon>
        <taxon>Magnaporthales</taxon>
        <taxon>Magnaporthaceae</taxon>
        <taxon>Magnaporthiopsis</taxon>
    </lineage>
</organism>
<dbReference type="OrthoDB" id="5243993at2759"/>
<dbReference type="eggNOG" id="ENOG502T7HT">
    <property type="taxonomic scope" value="Eukaryota"/>
</dbReference>
<dbReference type="EnsemblFungi" id="MAPG_04552T0">
    <property type="protein sequence ID" value="MAPG_04552T0"/>
    <property type="gene ID" value="MAPG_04552"/>
</dbReference>
<reference evidence="5" key="1">
    <citation type="submission" date="2010-05" db="EMBL/GenBank/DDBJ databases">
        <title>The genome sequence of Magnaporthe poae strain ATCC 64411.</title>
        <authorList>
            <person name="Ma L.-J."/>
            <person name="Dead R."/>
            <person name="Young S."/>
            <person name="Zeng Q."/>
            <person name="Koehrsen M."/>
            <person name="Alvarado L."/>
            <person name="Berlin A."/>
            <person name="Chapman S.B."/>
            <person name="Chen Z."/>
            <person name="Freedman E."/>
            <person name="Gellesch M."/>
            <person name="Goldberg J."/>
            <person name="Griggs A."/>
            <person name="Gujja S."/>
            <person name="Heilman E.R."/>
            <person name="Heiman D."/>
            <person name="Hepburn T."/>
            <person name="Howarth C."/>
            <person name="Jen D."/>
            <person name="Larson L."/>
            <person name="Mehta T."/>
            <person name="Neiman D."/>
            <person name="Pearson M."/>
            <person name="Roberts A."/>
            <person name="Saif S."/>
            <person name="Shea T."/>
            <person name="Shenoy N."/>
            <person name="Sisk P."/>
            <person name="Stolte C."/>
            <person name="Sykes S."/>
            <person name="Walk T."/>
            <person name="White J."/>
            <person name="Yandava C."/>
            <person name="Haas B."/>
            <person name="Nusbaum C."/>
            <person name="Birren B."/>
        </authorList>
    </citation>
    <scope>NUCLEOTIDE SEQUENCE [LARGE SCALE GENOMIC DNA]</scope>
    <source>
        <strain evidence="5">ATCC 64411 / 73-15</strain>
    </source>
</reference>
<feature type="region of interest" description="Disordered" evidence="1">
    <location>
        <begin position="111"/>
        <end position="268"/>
    </location>
</feature>
<gene>
    <name evidence="3" type="ORF">MAPG_04552</name>
</gene>
<dbReference type="AlphaFoldDB" id="A0A0C4DX16"/>
<evidence type="ECO:0000313" key="4">
    <source>
        <dbReference type="EnsemblFungi" id="MAPG_04552T0"/>
    </source>
</evidence>
<reference evidence="3" key="3">
    <citation type="submission" date="2011-03" db="EMBL/GenBank/DDBJ databases">
        <title>Annotation of Magnaporthe poae ATCC 64411.</title>
        <authorList>
            <person name="Ma L.-J."/>
            <person name="Dead R."/>
            <person name="Young S.K."/>
            <person name="Zeng Q."/>
            <person name="Gargeya S."/>
            <person name="Fitzgerald M."/>
            <person name="Haas B."/>
            <person name="Abouelleil A."/>
            <person name="Alvarado L."/>
            <person name="Arachchi H.M."/>
            <person name="Berlin A."/>
            <person name="Brown A."/>
            <person name="Chapman S.B."/>
            <person name="Chen Z."/>
            <person name="Dunbar C."/>
            <person name="Freedman E."/>
            <person name="Gearin G."/>
            <person name="Gellesch M."/>
            <person name="Goldberg J."/>
            <person name="Griggs A."/>
            <person name="Gujja S."/>
            <person name="Heiman D."/>
            <person name="Howarth C."/>
            <person name="Larson L."/>
            <person name="Lui A."/>
            <person name="MacDonald P.J.P."/>
            <person name="Mehta T."/>
            <person name="Montmayeur A."/>
            <person name="Murphy C."/>
            <person name="Neiman D."/>
            <person name="Pearson M."/>
            <person name="Priest M."/>
            <person name="Roberts A."/>
            <person name="Saif S."/>
            <person name="Shea T."/>
            <person name="Shenoy N."/>
            <person name="Sisk P."/>
            <person name="Stolte C."/>
            <person name="Sykes S."/>
            <person name="Yandava C."/>
            <person name="Wortman J."/>
            <person name="Nusbaum C."/>
            <person name="Birren B."/>
        </authorList>
    </citation>
    <scope>NUCLEOTIDE SEQUENCE</scope>
    <source>
        <strain evidence="3">ATCC 64411</strain>
    </source>
</reference>
<name>A0A0C4DX16_MAGP6</name>
<feature type="signal peptide" evidence="2">
    <location>
        <begin position="1"/>
        <end position="17"/>
    </location>
</feature>
<sequence length="843" mass="91600">MRLEAAAVFALAALGWAAPQGSSCARLEGRIGGELHCRHSIHQTRSADDVAPATRRILLDGLDGGLVMVASPAQTRFADAVRPRIQKANKGASKRRIEELIDDEWISISSDERRKWSEDSSREPSDNHESQRPGVGQTSESTTTTTRSSSSRNTGPATTTTTVESSTTTSSTETTTTTSSSESTTSTTSQTTTDPSSRRTTKTPTSTRTARSSWTNKTRTSSTYSPARTFAPTSNHTMATTSSRANTTRNSSFATRPAAATATTGTSRSTIIRTLDPTSTRTRTLTPLFSTRTATSYTDPWPRPTQVFDPYDDEDEEEDDYYYHGDADKNWKLDDPPFAPPRTNKQGIGIFGPGPSRVVDQGGDDDWRPRGTKPLPSIPTHVPMRHGSQRPFDGAELRGDGESRWRAAPPSVNIPARVGMVGPWPRPASGTKNVDGNSQPSRNGIRPQPPPIWQPQQKVPMPGPQRPSPQWKVNHPFFNEQILGPESEIRPIEKPDSLGHDMLDFKTPGRGPTEAPNSTPGTKVPWLLPEDTPPGRVISLKDEYNPASSHQVRPSLDLPTEKLTQEDLPIQGPPHRKPGPRMQAPAPWHGRPAQGVVLDGRRPDLNHNTELEAQPGSRKQKPGESNSPAAPLPATLRSSSKTSQQAPDFLLGPGPGAAPIPRPGDPDLLRSALPIAGQQSGRRGPEIAPDKIPGDQDGRAGSRPKPNPNSRTQNPWTLTGRTGGEKRPQNINPPAKLRPATNHGVATNHRPGGKPSAKDQEEWDVFVHPATGKKIYTGGGDASLKGRRAARPRDGPAADTLTRSGRYADREDEASGKNPGTWRRSERESRNRRRSRSRGELLE</sequence>
<feature type="compositionally biased region" description="Basic and acidic residues" evidence="1">
    <location>
        <begin position="806"/>
        <end position="815"/>
    </location>
</feature>
<proteinExistence type="predicted"/>
<feature type="compositionally biased region" description="Polar residues" evidence="1">
    <location>
        <begin position="708"/>
        <end position="720"/>
    </location>
</feature>
<evidence type="ECO:0000313" key="5">
    <source>
        <dbReference type="Proteomes" id="UP000011715"/>
    </source>
</evidence>
<feature type="compositionally biased region" description="Basic and acidic residues" evidence="1">
    <location>
        <begin position="487"/>
        <end position="504"/>
    </location>
</feature>
<dbReference type="VEuPathDB" id="FungiDB:MAPG_04552"/>
<feature type="compositionally biased region" description="Basic and acidic residues" evidence="1">
    <location>
        <begin position="599"/>
        <end position="610"/>
    </location>
</feature>